<comment type="similarity">
    <text evidence="8">Belongs to the binding-protein-dependent transport system permease family. LivHM subfamily.</text>
</comment>
<dbReference type="EMBL" id="LLXX01000221">
    <property type="protein sequence ID" value="KRQ93326.1"/>
    <property type="molecule type" value="Genomic_DNA"/>
</dbReference>
<evidence type="ECO:0000256" key="4">
    <source>
        <dbReference type="ARBA" id="ARBA00022692"/>
    </source>
</evidence>
<evidence type="ECO:0000256" key="5">
    <source>
        <dbReference type="ARBA" id="ARBA00022970"/>
    </source>
</evidence>
<dbReference type="STRING" id="1518501.CQ10_14210"/>
<dbReference type="GO" id="GO:0006865">
    <property type="term" value="P:amino acid transport"/>
    <property type="evidence" value="ECO:0007669"/>
    <property type="project" value="UniProtKB-KW"/>
</dbReference>
<dbReference type="GO" id="GO:0022857">
    <property type="term" value="F:transmembrane transporter activity"/>
    <property type="evidence" value="ECO:0007669"/>
    <property type="project" value="InterPro"/>
</dbReference>
<keyword evidence="4 9" id="KW-0812">Transmembrane</keyword>
<dbReference type="PANTHER" id="PTHR11795:SF445">
    <property type="entry name" value="AMINO ACID ABC TRANSPORTER PERMEASE PROTEIN"/>
    <property type="match status" value="1"/>
</dbReference>
<feature type="transmembrane region" description="Helical" evidence="9">
    <location>
        <begin position="100"/>
        <end position="122"/>
    </location>
</feature>
<evidence type="ECO:0000256" key="1">
    <source>
        <dbReference type="ARBA" id="ARBA00004651"/>
    </source>
</evidence>
<evidence type="ECO:0000256" key="8">
    <source>
        <dbReference type="ARBA" id="ARBA00037998"/>
    </source>
</evidence>
<name>A0A0R3KJA6_9BRAD</name>
<feature type="transmembrane region" description="Helical" evidence="9">
    <location>
        <begin position="226"/>
        <end position="250"/>
    </location>
</feature>
<feature type="transmembrane region" description="Helical" evidence="9">
    <location>
        <begin position="142"/>
        <end position="160"/>
    </location>
</feature>
<sequence length="289" mass="29924">MTIAILTGLMLGGMYALIAMGLTLQYGVARIMNLSYGEFLIAAAFASHWLFTGWAISPFVGLAVVVPLAFVLNFAIYKLLLTPLVRRAPNRDALEVDSILATFGLTFVIQGSMLALFGGAYYSYSFLAFPVQFVGETVAANRLAALGITILLGLALYLALTRTRAGTAVRAVAVDPFAAQLVAINVPQASALTFALGGALAAAAGVLISTFLTFSASSGVVFTMKALIVVVMGGVGNMLGCLVAGLALGLSEALVASYVDPGLTLAVNFALFLAVLLVKPAGLFGRATR</sequence>
<evidence type="ECO:0000256" key="9">
    <source>
        <dbReference type="SAM" id="Phobius"/>
    </source>
</evidence>
<dbReference type="Pfam" id="PF02653">
    <property type="entry name" value="BPD_transp_2"/>
    <property type="match status" value="1"/>
</dbReference>
<keyword evidence="2" id="KW-0813">Transport</keyword>
<dbReference type="GO" id="GO:0005886">
    <property type="term" value="C:plasma membrane"/>
    <property type="evidence" value="ECO:0007669"/>
    <property type="project" value="UniProtKB-SubCell"/>
</dbReference>
<evidence type="ECO:0000256" key="3">
    <source>
        <dbReference type="ARBA" id="ARBA00022475"/>
    </source>
</evidence>
<keyword evidence="11" id="KW-1185">Reference proteome</keyword>
<evidence type="ECO:0000256" key="2">
    <source>
        <dbReference type="ARBA" id="ARBA00022448"/>
    </source>
</evidence>
<reference evidence="10 11" key="1">
    <citation type="submission" date="2014-03" db="EMBL/GenBank/DDBJ databases">
        <title>Bradyrhizobium valentinum sp. nov., isolated from effective nodules of Lupinus mariae-josephae, a lupine endemic of basic-lime soils in Eastern Spain.</title>
        <authorList>
            <person name="Duran D."/>
            <person name="Rey L."/>
            <person name="Navarro A."/>
            <person name="Busquets A."/>
            <person name="Imperial J."/>
            <person name="Ruiz-Argueso T."/>
        </authorList>
    </citation>
    <scope>NUCLEOTIDE SEQUENCE [LARGE SCALE GENOMIC DNA]</scope>
    <source>
        <strain evidence="10 11">LmjM3</strain>
    </source>
</reference>
<feature type="transmembrane region" description="Helical" evidence="9">
    <location>
        <begin position="167"/>
        <end position="186"/>
    </location>
</feature>
<evidence type="ECO:0000256" key="6">
    <source>
        <dbReference type="ARBA" id="ARBA00022989"/>
    </source>
</evidence>
<feature type="transmembrane region" description="Helical" evidence="9">
    <location>
        <begin position="192"/>
        <end position="214"/>
    </location>
</feature>
<feature type="transmembrane region" description="Helical" evidence="9">
    <location>
        <begin position="262"/>
        <end position="284"/>
    </location>
</feature>
<gene>
    <name evidence="10" type="ORF">CP49_19215</name>
</gene>
<dbReference type="RefSeq" id="WP_057855226.1">
    <property type="nucleotide sequence ID" value="NZ_LLXX01000221.1"/>
</dbReference>
<dbReference type="CDD" id="cd06582">
    <property type="entry name" value="TM_PBP1_LivH_like"/>
    <property type="match status" value="1"/>
</dbReference>
<protein>
    <submittedName>
        <fullName evidence="10">Branched-chain amino acid ABC transporter permease</fullName>
    </submittedName>
</protein>
<proteinExistence type="inferred from homology"/>
<keyword evidence="5" id="KW-0029">Amino-acid transport</keyword>
<keyword evidence="7 9" id="KW-0472">Membrane</keyword>
<comment type="subcellular location">
    <subcellularLocation>
        <location evidence="1">Cell membrane</location>
        <topology evidence="1">Multi-pass membrane protein</topology>
    </subcellularLocation>
</comment>
<feature type="transmembrane region" description="Helical" evidence="9">
    <location>
        <begin position="6"/>
        <end position="24"/>
    </location>
</feature>
<dbReference type="Proteomes" id="UP000051913">
    <property type="component" value="Unassembled WGS sequence"/>
</dbReference>
<dbReference type="PANTHER" id="PTHR11795">
    <property type="entry name" value="BRANCHED-CHAIN AMINO ACID TRANSPORT SYSTEM PERMEASE PROTEIN LIVH"/>
    <property type="match status" value="1"/>
</dbReference>
<organism evidence="10 11">
    <name type="scientific">Bradyrhizobium valentinum</name>
    <dbReference type="NCBI Taxonomy" id="1518501"/>
    <lineage>
        <taxon>Bacteria</taxon>
        <taxon>Pseudomonadati</taxon>
        <taxon>Pseudomonadota</taxon>
        <taxon>Alphaproteobacteria</taxon>
        <taxon>Hyphomicrobiales</taxon>
        <taxon>Nitrobacteraceae</taxon>
        <taxon>Bradyrhizobium</taxon>
    </lineage>
</organism>
<accession>A0A0R3KJA6</accession>
<dbReference type="InterPro" id="IPR052157">
    <property type="entry name" value="BCAA_transport_permease"/>
</dbReference>
<feature type="transmembrane region" description="Helical" evidence="9">
    <location>
        <begin position="36"/>
        <end position="56"/>
    </location>
</feature>
<evidence type="ECO:0000313" key="11">
    <source>
        <dbReference type="Proteomes" id="UP000051913"/>
    </source>
</evidence>
<evidence type="ECO:0000256" key="7">
    <source>
        <dbReference type="ARBA" id="ARBA00023136"/>
    </source>
</evidence>
<comment type="caution">
    <text evidence="10">The sequence shown here is derived from an EMBL/GenBank/DDBJ whole genome shotgun (WGS) entry which is preliminary data.</text>
</comment>
<keyword evidence="3" id="KW-1003">Cell membrane</keyword>
<evidence type="ECO:0000313" key="10">
    <source>
        <dbReference type="EMBL" id="KRQ93326.1"/>
    </source>
</evidence>
<dbReference type="InterPro" id="IPR001851">
    <property type="entry name" value="ABC_transp_permease"/>
</dbReference>
<dbReference type="AlphaFoldDB" id="A0A0R3KJA6"/>
<feature type="transmembrane region" description="Helical" evidence="9">
    <location>
        <begin position="62"/>
        <end position="80"/>
    </location>
</feature>
<keyword evidence="6 9" id="KW-1133">Transmembrane helix</keyword>